<feature type="transmembrane region" description="Helical" evidence="1">
    <location>
        <begin position="289"/>
        <end position="307"/>
    </location>
</feature>
<reference evidence="2 3" key="1">
    <citation type="submission" date="2016-08" db="EMBL/GenBank/DDBJ databases">
        <title>Characterization of Isolates of Eisenbergiella tayi Derived from Blood Cultures, Using Whole Genome Sequencing.</title>
        <authorList>
            <person name="Bernier A.-M."/>
            <person name="Burdz T."/>
            <person name="Wiebe D."/>
            <person name="Bernard K."/>
        </authorList>
    </citation>
    <scope>NUCLEOTIDE SEQUENCE [LARGE SCALE GENOMIC DNA]</scope>
    <source>
        <strain evidence="2 3">NML120146</strain>
    </source>
</reference>
<feature type="transmembrane region" description="Helical" evidence="1">
    <location>
        <begin position="262"/>
        <end position="282"/>
    </location>
</feature>
<evidence type="ECO:0000313" key="2">
    <source>
        <dbReference type="EMBL" id="ODR57542.1"/>
    </source>
</evidence>
<feature type="transmembrane region" description="Helical" evidence="1">
    <location>
        <begin position="327"/>
        <end position="346"/>
    </location>
</feature>
<organism evidence="2 3">
    <name type="scientific">Eisenbergiella tayi</name>
    <dbReference type="NCBI Taxonomy" id="1432052"/>
    <lineage>
        <taxon>Bacteria</taxon>
        <taxon>Bacillati</taxon>
        <taxon>Bacillota</taxon>
        <taxon>Clostridia</taxon>
        <taxon>Lachnospirales</taxon>
        <taxon>Lachnospiraceae</taxon>
        <taxon>Eisenbergiella</taxon>
    </lineage>
</organism>
<feature type="transmembrane region" description="Helical" evidence="1">
    <location>
        <begin position="402"/>
        <end position="418"/>
    </location>
</feature>
<keyword evidence="1" id="KW-0472">Membrane</keyword>
<dbReference type="PANTHER" id="PTHR38454:SF1">
    <property type="entry name" value="INTEGRAL MEMBRANE PROTEIN"/>
    <property type="match status" value="1"/>
</dbReference>
<feature type="transmembrane region" description="Helical" evidence="1">
    <location>
        <begin position="199"/>
        <end position="219"/>
    </location>
</feature>
<gene>
    <name evidence="2" type="ORF">BEI63_10540</name>
</gene>
<dbReference type="InterPro" id="IPR018580">
    <property type="entry name" value="Uncharacterised_YfhO"/>
</dbReference>
<evidence type="ECO:0008006" key="4">
    <source>
        <dbReference type="Google" id="ProtNLM"/>
    </source>
</evidence>
<name>A0ABX3AHM3_9FIRM</name>
<feature type="transmembrane region" description="Helical" evidence="1">
    <location>
        <begin position="96"/>
        <end position="114"/>
    </location>
</feature>
<feature type="transmembrane region" description="Helical" evidence="1">
    <location>
        <begin position="60"/>
        <end position="84"/>
    </location>
</feature>
<dbReference type="PANTHER" id="PTHR38454">
    <property type="entry name" value="INTEGRAL MEMBRANE PROTEIN-RELATED"/>
    <property type="match status" value="1"/>
</dbReference>
<accession>A0ABX3AHM3</accession>
<sequence>MKWDIMDAYYPLCMSSADMLQEGRLPLWNAAFQFGCPAYIMLGIPYWYPTTLLFELTTGYSLLCVALEYCIHIVIACFGMFLLVREHLEEKKIPESYIVAVITGAFYGFSGLFISNAEHIMIIVSAAWLPYILLFVKKYLTSKKHIFLMAAAVCMGLSILGGYPEIWIATFIILIPYFLIHAETENRYCIKIMKAATAYLFFGLETAAMAAISLIPFLVSARYIERLGGGVAVNSYSIRMLFSMIMPHYSEYAGELGEQLDISMISMYAGLLTLILLVWVIGLRIKRKWQYLGICLFSFFMMLGNNFVLHPIFYRYFPMFNSLRFPSLWRCVLSVFLLLVTAGALEQILRNNKSVKKLLISNIICGGICIFLLSARYIAFLLSAEQDYIADAFQIDWFRDSIVFFVYTAVCVIILFVKGRKKYSVVWLLVFATAAEIFICQQSLYSATVVSFEPWNKEQMEPGSEIVFGYPEIRTVIFIILVHYFFIHLEKENRYNIKTVKAVAWFGISGRIGGVT</sequence>
<dbReference type="EMBL" id="MEHD01000021">
    <property type="protein sequence ID" value="ODR57542.1"/>
    <property type="molecule type" value="Genomic_DNA"/>
</dbReference>
<feature type="transmembrane region" description="Helical" evidence="1">
    <location>
        <begin position="425"/>
        <end position="447"/>
    </location>
</feature>
<dbReference type="RefSeq" id="WP_044968499.1">
    <property type="nucleotide sequence ID" value="NZ_JAQCZP010000010.1"/>
</dbReference>
<feature type="transmembrane region" description="Helical" evidence="1">
    <location>
        <begin position="120"/>
        <end position="136"/>
    </location>
</feature>
<evidence type="ECO:0000313" key="3">
    <source>
        <dbReference type="Proteomes" id="UP000094869"/>
    </source>
</evidence>
<keyword evidence="1" id="KW-1133">Transmembrane helix</keyword>
<keyword evidence="1" id="KW-0812">Transmembrane</keyword>
<keyword evidence="3" id="KW-1185">Reference proteome</keyword>
<protein>
    <recommendedName>
        <fullName evidence="4">YfhO family protein</fullName>
    </recommendedName>
</protein>
<dbReference type="Proteomes" id="UP000094869">
    <property type="component" value="Unassembled WGS sequence"/>
</dbReference>
<proteinExistence type="predicted"/>
<evidence type="ECO:0000256" key="1">
    <source>
        <dbReference type="SAM" id="Phobius"/>
    </source>
</evidence>
<feature type="transmembrane region" description="Helical" evidence="1">
    <location>
        <begin position="27"/>
        <end position="48"/>
    </location>
</feature>
<feature type="transmembrane region" description="Helical" evidence="1">
    <location>
        <begin position="148"/>
        <end position="179"/>
    </location>
</feature>
<feature type="transmembrane region" description="Helical" evidence="1">
    <location>
        <begin position="467"/>
        <end position="487"/>
    </location>
</feature>
<comment type="caution">
    <text evidence="2">The sequence shown here is derived from an EMBL/GenBank/DDBJ whole genome shotgun (WGS) entry which is preliminary data.</text>
</comment>
<feature type="transmembrane region" description="Helical" evidence="1">
    <location>
        <begin position="358"/>
        <end position="382"/>
    </location>
</feature>
<feature type="transmembrane region" description="Helical" evidence="1">
    <location>
        <begin position="231"/>
        <end position="250"/>
    </location>
</feature>